<keyword evidence="1 7" id="KW-1003">Cell membrane</keyword>
<name>A0A0F4XSE5_9PSED</name>
<gene>
    <name evidence="8" type="ORF">VP02_08705</name>
</gene>
<reference evidence="8 9" key="1">
    <citation type="submission" date="2015-03" db="EMBL/GenBank/DDBJ databases">
        <title>Pseudomonas fluorescens 1855-344 Genome sequencing and assembly.</title>
        <authorList>
            <person name="Eng W.W.H."/>
            <person name="Gan H.M."/>
            <person name="Savka M.A."/>
        </authorList>
    </citation>
    <scope>NUCLEOTIDE SEQUENCE [LARGE SCALE GENOMIC DNA]</scope>
    <source>
        <strain evidence="8 9">1855-344</strain>
    </source>
</reference>
<evidence type="ECO:0000313" key="8">
    <source>
        <dbReference type="EMBL" id="KKA08328.1"/>
    </source>
</evidence>
<dbReference type="AlphaFoldDB" id="A0A0F4XSE5"/>
<dbReference type="NCBIfam" id="TIGR03500">
    <property type="entry name" value="FliO_TIGR"/>
    <property type="match status" value="1"/>
</dbReference>
<evidence type="ECO:0000256" key="7">
    <source>
        <dbReference type="RuleBase" id="RU362064"/>
    </source>
</evidence>
<dbReference type="GO" id="GO:0044781">
    <property type="term" value="P:bacterial-type flagellum organization"/>
    <property type="evidence" value="ECO:0007669"/>
    <property type="project" value="UniProtKB-UniRule"/>
</dbReference>
<dbReference type="InterPro" id="IPR052205">
    <property type="entry name" value="FliO/MopB"/>
</dbReference>
<evidence type="ECO:0000256" key="4">
    <source>
        <dbReference type="ARBA" id="ARBA00023136"/>
    </source>
</evidence>
<dbReference type="GO" id="GO:0009425">
    <property type="term" value="C:bacterial-type flagellum basal body"/>
    <property type="evidence" value="ECO:0007669"/>
    <property type="project" value="UniProtKB-SubCell"/>
</dbReference>
<dbReference type="Pfam" id="PF04347">
    <property type="entry name" value="FliO"/>
    <property type="match status" value="1"/>
</dbReference>
<accession>A0A0F4XSE5</accession>
<evidence type="ECO:0000256" key="1">
    <source>
        <dbReference type="ARBA" id="ARBA00022475"/>
    </source>
</evidence>
<dbReference type="PANTHER" id="PTHR38766:SF1">
    <property type="entry name" value="FLAGELLAR PROTEIN FLIO"/>
    <property type="match status" value="1"/>
</dbReference>
<keyword evidence="2 7" id="KW-0812">Transmembrane</keyword>
<dbReference type="GO" id="GO:0005886">
    <property type="term" value="C:plasma membrane"/>
    <property type="evidence" value="ECO:0007669"/>
    <property type="project" value="UniProtKB-SubCell"/>
</dbReference>
<dbReference type="PATRIC" id="fig|132476.4.peg.5769"/>
<keyword evidence="8" id="KW-0966">Cell projection</keyword>
<keyword evidence="3 7" id="KW-1133">Transmembrane helix</keyword>
<keyword evidence="4 7" id="KW-0472">Membrane</keyword>
<dbReference type="PANTHER" id="PTHR38766">
    <property type="entry name" value="FLAGELLAR PROTEIN FLIO"/>
    <property type="match status" value="1"/>
</dbReference>
<keyword evidence="5 7" id="KW-0975">Bacterial flagellum</keyword>
<evidence type="ECO:0000256" key="3">
    <source>
        <dbReference type="ARBA" id="ARBA00022989"/>
    </source>
</evidence>
<feature type="transmembrane region" description="Helical" evidence="7">
    <location>
        <begin position="20"/>
        <end position="46"/>
    </location>
</feature>
<comment type="similarity">
    <text evidence="6 7">Belongs to the FliO/MopB family.</text>
</comment>
<keyword evidence="8" id="KW-0282">Flagellum</keyword>
<dbReference type="Proteomes" id="UP000033662">
    <property type="component" value="Unassembled WGS sequence"/>
</dbReference>
<keyword evidence="8" id="KW-0969">Cilium</keyword>
<evidence type="ECO:0000256" key="2">
    <source>
        <dbReference type="ARBA" id="ARBA00022692"/>
    </source>
</evidence>
<sequence length="140" mass="14638">MNPVSQTPTVALGVPADSLMNLALLGKTALALGLVVACVLLCGWVVRRIGARPLTPGKMLRVVSSTSVGQREKVVIVEIQGKWLVLGVTAQQVSALSQMDAPPSDPQSAAAMIGGGFAERLAAALRRNTPRSDNQPENRS</sequence>
<proteinExistence type="inferred from homology"/>
<dbReference type="InterPro" id="IPR022781">
    <property type="entry name" value="Flagellar_biosynth_FliO"/>
</dbReference>
<evidence type="ECO:0000256" key="6">
    <source>
        <dbReference type="ARBA" id="ARBA00037937"/>
    </source>
</evidence>
<comment type="caution">
    <text evidence="8">The sequence shown here is derived from an EMBL/GenBank/DDBJ whole genome shotgun (WGS) entry which is preliminary data.</text>
</comment>
<protein>
    <recommendedName>
        <fullName evidence="7">Flagellar protein</fullName>
    </recommendedName>
</protein>
<comment type="subcellular location">
    <subcellularLocation>
        <location evidence="7">Cell membrane</location>
    </subcellularLocation>
    <subcellularLocation>
        <location evidence="7">Bacterial flagellum basal body</location>
    </subcellularLocation>
</comment>
<evidence type="ECO:0000313" key="9">
    <source>
        <dbReference type="Proteomes" id="UP000033662"/>
    </source>
</evidence>
<organism evidence="8 9">
    <name type="scientific">Pseudomonas kilonensis</name>
    <dbReference type="NCBI Taxonomy" id="132476"/>
    <lineage>
        <taxon>Bacteria</taxon>
        <taxon>Pseudomonadati</taxon>
        <taxon>Pseudomonadota</taxon>
        <taxon>Gammaproteobacteria</taxon>
        <taxon>Pseudomonadales</taxon>
        <taxon>Pseudomonadaceae</taxon>
        <taxon>Pseudomonas</taxon>
    </lineage>
</organism>
<dbReference type="EMBL" id="JZXC01000006">
    <property type="protein sequence ID" value="KKA08328.1"/>
    <property type="molecule type" value="Genomic_DNA"/>
</dbReference>
<evidence type="ECO:0000256" key="5">
    <source>
        <dbReference type="ARBA" id="ARBA00023143"/>
    </source>
</evidence>